<reference evidence="1" key="1">
    <citation type="journal article" date="2020" name="Nature">
        <title>Giant virus diversity and host interactions through global metagenomics.</title>
        <authorList>
            <person name="Schulz F."/>
            <person name="Roux S."/>
            <person name="Paez-Espino D."/>
            <person name="Jungbluth S."/>
            <person name="Walsh D.A."/>
            <person name="Denef V.J."/>
            <person name="McMahon K.D."/>
            <person name="Konstantinidis K.T."/>
            <person name="Eloe-Fadrosh E.A."/>
            <person name="Kyrpides N.C."/>
            <person name="Woyke T."/>
        </authorList>
    </citation>
    <scope>NUCLEOTIDE SEQUENCE</scope>
    <source>
        <strain evidence="1">GVMAG-S-1064190-84</strain>
    </source>
</reference>
<protein>
    <submittedName>
        <fullName evidence="1">Uncharacterized protein</fullName>
    </submittedName>
</protein>
<name>A0A6C0JT94_9ZZZZ</name>
<accession>A0A6C0JT94</accession>
<dbReference type="EMBL" id="MN740700">
    <property type="protein sequence ID" value="QHU08975.1"/>
    <property type="molecule type" value="Genomic_DNA"/>
</dbReference>
<proteinExistence type="predicted"/>
<organism evidence="1">
    <name type="scientific">viral metagenome</name>
    <dbReference type="NCBI Taxonomy" id="1070528"/>
    <lineage>
        <taxon>unclassified sequences</taxon>
        <taxon>metagenomes</taxon>
        <taxon>organismal metagenomes</taxon>
    </lineage>
</organism>
<evidence type="ECO:0000313" key="1">
    <source>
        <dbReference type="EMBL" id="QHU08975.1"/>
    </source>
</evidence>
<sequence length="129" mass="14670">MAYQLQPDLVRLKNPAVPEHSALDYVFTYPQASSLNYVSSRPNTVLYGTSPYMAGKGSPAEYIETSDELRPQTTTQFGKITVDRYEKNLFPVHKTMPPPPLPRSYDPVSSRADLQNNLFDLRYNKNINN</sequence>
<dbReference type="AlphaFoldDB" id="A0A6C0JT94"/>